<dbReference type="EnsemblPlants" id="Pp3c9_18180V3.1">
    <property type="protein sequence ID" value="Pp3c9_18180V3.1"/>
    <property type="gene ID" value="Pp3c9_18180"/>
</dbReference>
<evidence type="ECO:0000259" key="3">
    <source>
        <dbReference type="PROSITE" id="PS51762"/>
    </source>
</evidence>
<feature type="domain" description="GH16" evidence="3">
    <location>
        <begin position="5"/>
        <end position="224"/>
    </location>
</feature>
<dbReference type="SUPFAM" id="SSF49899">
    <property type="entry name" value="Concanavalin A-like lectins/glucanases"/>
    <property type="match status" value="1"/>
</dbReference>
<evidence type="ECO:0000313" key="4">
    <source>
        <dbReference type="EMBL" id="PNR48380.1"/>
    </source>
</evidence>
<dbReference type="PANTHER" id="PTHR31062">
    <property type="entry name" value="XYLOGLUCAN ENDOTRANSGLUCOSYLASE/HYDROLASE PROTEIN 8-RELATED"/>
    <property type="match status" value="1"/>
</dbReference>
<dbReference type="InterPro" id="IPR000757">
    <property type="entry name" value="Beta-glucanase-like"/>
</dbReference>
<dbReference type="AlphaFoldDB" id="A0A2K1K3M9"/>
<dbReference type="Gene3D" id="2.60.120.200">
    <property type="match status" value="1"/>
</dbReference>
<dbReference type="GO" id="GO:0009834">
    <property type="term" value="P:plant-type secondary cell wall biogenesis"/>
    <property type="evidence" value="ECO:0000318"/>
    <property type="project" value="GO_Central"/>
</dbReference>
<dbReference type="PROSITE" id="PS51762">
    <property type="entry name" value="GH16_2"/>
    <property type="match status" value="1"/>
</dbReference>
<gene>
    <name evidence="4" type="ORF">PHYPA_012856</name>
</gene>
<dbReference type="InterPro" id="IPR013320">
    <property type="entry name" value="ConA-like_dom_sf"/>
</dbReference>
<reference evidence="4 6" key="2">
    <citation type="journal article" date="2018" name="Plant J.">
        <title>The Physcomitrella patens chromosome-scale assembly reveals moss genome structure and evolution.</title>
        <authorList>
            <person name="Lang D."/>
            <person name="Ullrich K.K."/>
            <person name="Murat F."/>
            <person name="Fuchs J."/>
            <person name="Jenkins J."/>
            <person name="Haas F.B."/>
            <person name="Piednoel M."/>
            <person name="Gundlach H."/>
            <person name="Van Bel M."/>
            <person name="Meyberg R."/>
            <person name="Vives C."/>
            <person name="Morata J."/>
            <person name="Symeonidi A."/>
            <person name="Hiss M."/>
            <person name="Muchero W."/>
            <person name="Kamisugi Y."/>
            <person name="Saleh O."/>
            <person name="Blanc G."/>
            <person name="Decker E.L."/>
            <person name="van Gessel N."/>
            <person name="Grimwood J."/>
            <person name="Hayes R.D."/>
            <person name="Graham S.W."/>
            <person name="Gunter L.E."/>
            <person name="McDaniel S.F."/>
            <person name="Hoernstein S.N.W."/>
            <person name="Larsson A."/>
            <person name="Li F.W."/>
            <person name="Perroud P.F."/>
            <person name="Phillips J."/>
            <person name="Ranjan P."/>
            <person name="Rokshar D.S."/>
            <person name="Rothfels C.J."/>
            <person name="Schneider L."/>
            <person name="Shu S."/>
            <person name="Stevenson D.W."/>
            <person name="Thummler F."/>
            <person name="Tillich M."/>
            <person name="Villarreal Aguilar J.C."/>
            <person name="Widiez T."/>
            <person name="Wong G.K."/>
            <person name="Wymore A."/>
            <person name="Zhang Y."/>
            <person name="Zimmer A.D."/>
            <person name="Quatrano R.S."/>
            <person name="Mayer K.F.X."/>
            <person name="Goodstein D."/>
            <person name="Casacuberta J.M."/>
            <person name="Vandepoele K."/>
            <person name="Reski R."/>
            <person name="Cuming A.C."/>
            <person name="Tuskan G.A."/>
            <person name="Maumus F."/>
            <person name="Salse J."/>
            <person name="Schmutz J."/>
            <person name="Rensing S.A."/>
        </authorList>
    </citation>
    <scope>NUCLEOTIDE SEQUENCE [LARGE SCALE GENOMIC DNA]</scope>
    <source>
        <strain evidence="5 6">cv. Gransden 2004</strain>
    </source>
</reference>
<dbReference type="GO" id="GO:0009505">
    <property type="term" value="C:plant-type cell wall"/>
    <property type="evidence" value="ECO:0000318"/>
    <property type="project" value="GO_Central"/>
</dbReference>
<dbReference type="InParanoid" id="A0A2K1K3M9"/>
<dbReference type="PaxDb" id="3218-PP1S89_248V6.1"/>
<dbReference type="Gramene" id="Pp3c9_18180V3.1">
    <property type="protein sequence ID" value="Pp3c9_18180V3.1"/>
    <property type="gene ID" value="Pp3c9_18180"/>
</dbReference>
<dbReference type="InterPro" id="IPR044791">
    <property type="entry name" value="Beta-glucanase/XTH"/>
</dbReference>
<keyword evidence="2" id="KW-0326">Glycosidase</keyword>
<sequence length="249" mass="27907">MIIHQEYRCNLDPSGRGILWANRSTTMIGDLSVMLDFFLVIGVSADVCNYCHGVANFTTGTAGTCSSWGTYLFGTFSIGVRAVPGNSACTVTAFYLQSPTASDIDQLDEIDFELLGRISPRNPYILQTNINVKDSGRREQRMALWFDPNTDYHYYSLQWSGDLIVFYVDYVPIRVFQNNEALSIPYPDSNPMRAYATLWDSSIWATVDGNMRVHPIKWVDAPSQVLDGAAYDQMPHVSEFSPCPSSPHD</sequence>
<evidence type="ECO:0000313" key="5">
    <source>
        <dbReference type="EnsemblPlants" id="Pp3c9_18180V3.1"/>
    </source>
</evidence>
<proteinExistence type="predicted"/>
<dbReference type="PROSITE" id="PS01034">
    <property type="entry name" value="GH16_1"/>
    <property type="match status" value="1"/>
</dbReference>
<dbReference type="InterPro" id="IPR008263">
    <property type="entry name" value="GH16_AS"/>
</dbReference>
<dbReference type="Proteomes" id="UP000006727">
    <property type="component" value="Chromosome 9"/>
</dbReference>
<dbReference type="EMBL" id="ABEU02000009">
    <property type="protein sequence ID" value="PNR48380.1"/>
    <property type="molecule type" value="Genomic_DNA"/>
</dbReference>
<reference evidence="5" key="3">
    <citation type="submission" date="2020-12" db="UniProtKB">
        <authorList>
            <consortium name="EnsemblPlants"/>
        </authorList>
    </citation>
    <scope>IDENTIFICATION</scope>
</reference>
<dbReference type="GO" id="GO:0016762">
    <property type="term" value="F:xyloglucan:xyloglucosyl transferase activity"/>
    <property type="evidence" value="ECO:0000318"/>
    <property type="project" value="GO_Central"/>
</dbReference>
<keyword evidence="1" id="KW-0378">Hydrolase</keyword>
<dbReference type="Pfam" id="PF00722">
    <property type="entry name" value="Glyco_hydro_16"/>
    <property type="match status" value="1"/>
</dbReference>
<dbReference type="GO" id="GO:0004553">
    <property type="term" value="F:hydrolase activity, hydrolyzing O-glycosyl compounds"/>
    <property type="evidence" value="ECO:0007669"/>
    <property type="project" value="InterPro"/>
</dbReference>
<keyword evidence="6" id="KW-1185">Reference proteome</keyword>
<dbReference type="GO" id="GO:0010411">
    <property type="term" value="P:xyloglucan metabolic process"/>
    <property type="evidence" value="ECO:0000318"/>
    <property type="project" value="GO_Central"/>
</dbReference>
<reference evidence="4 6" key="1">
    <citation type="journal article" date="2008" name="Science">
        <title>The Physcomitrella genome reveals evolutionary insights into the conquest of land by plants.</title>
        <authorList>
            <person name="Rensing S."/>
            <person name="Lang D."/>
            <person name="Zimmer A."/>
            <person name="Terry A."/>
            <person name="Salamov A."/>
            <person name="Shapiro H."/>
            <person name="Nishiyama T."/>
            <person name="Perroud P.-F."/>
            <person name="Lindquist E."/>
            <person name="Kamisugi Y."/>
            <person name="Tanahashi T."/>
            <person name="Sakakibara K."/>
            <person name="Fujita T."/>
            <person name="Oishi K."/>
            <person name="Shin-I T."/>
            <person name="Kuroki Y."/>
            <person name="Toyoda A."/>
            <person name="Suzuki Y."/>
            <person name="Hashimoto A."/>
            <person name="Yamaguchi K."/>
            <person name="Sugano A."/>
            <person name="Kohara Y."/>
            <person name="Fujiyama A."/>
            <person name="Anterola A."/>
            <person name="Aoki S."/>
            <person name="Ashton N."/>
            <person name="Barbazuk W.B."/>
            <person name="Barker E."/>
            <person name="Bennetzen J."/>
            <person name="Bezanilla M."/>
            <person name="Blankenship R."/>
            <person name="Cho S.H."/>
            <person name="Dutcher S."/>
            <person name="Estelle M."/>
            <person name="Fawcett J.A."/>
            <person name="Gundlach H."/>
            <person name="Hanada K."/>
            <person name="Heyl A."/>
            <person name="Hicks K.A."/>
            <person name="Hugh J."/>
            <person name="Lohr M."/>
            <person name="Mayer K."/>
            <person name="Melkozernov A."/>
            <person name="Murata T."/>
            <person name="Nelson D."/>
            <person name="Pils B."/>
            <person name="Prigge M."/>
            <person name="Reiss B."/>
            <person name="Renner T."/>
            <person name="Rombauts S."/>
            <person name="Rushton P."/>
            <person name="Sanderfoot A."/>
            <person name="Schween G."/>
            <person name="Shiu S.-H."/>
            <person name="Stueber K."/>
            <person name="Theodoulou F.L."/>
            <person name="Tu H."/>
            <person name="Van de Peer Y."/>
            <person name="Verrier P.J."/>
            <person name="Waters E."/>
            <person name="Wood A."/>
            <person name="Yang L."/>
            <person name="Cove D."/>
            <person name="Cuming A."/>
            <person name="Hasebe M."/>
            <person name="Lucas S."/>
            <person name="Mishler D.B."/>
            <person name="Reski R."/>
            <person name="Grigoriev I."/>
            <person name="Quatrano R.S."/>
            <person name="Boore J.L."/>
        </authorList>
    </citation>
    <scope>NUCLEOTIDE SEQUENCE [LARGE SCALE GENOMIC DNA]</scope>
    <source>
        <strain evidence="5 6">cv. Gransden 2004</strain>
    </source>
</reference>
<protein>
    <recommendedName>
        <fullName evidence="3">GH16 domain-containing protein</fullName>
    </recommendedName>
</protein>
<accession>A0A2K1K3M9</accession>
<organism evidence="4">
    <name type="scientific">Physcomitrium patens</name>
    <name type="common">Spreading-leaved earth moss</name>
    <name type="synonym">Physcomitrella patens</name>
    <dbReference type="NCBI Taxonomy" id="3218"/>
    <lineage>
        <taxon>Eukaryota</taxon>
        <taxon>Viridiplantae</taxon>
        <taxon>Streptophyta</taxon>
        <taxon>Embryophyta</taxon>
        <taxon>Bryophyta</taxon>
        <taxon>Bryophytina</taxon>
        <taxon>Bryopsida</taxon>
        <taxon>Funariidae</taxon>
        <taxon>Funariales</taxon>
        <taxon>Funariaceae</taxon>
        <taxon>Physcomitrium</taxon>
    </lineage>
</organism>
<name>A0A2K1K3M9_PHYPA</name>
<evidence type="ECO:0000256" key="1">
    <source>
        <dbReference type="ARBA" id="ARBA00022801"/>
    </source>
</evidence>
<dbReference type="STRING" id="3218.A0A2K1K3M9"/>
<evidence type="ECO:0000313" key="6">
    <source>
        <dbReference type="Proteomes" id="UP000006727"/>
    </source>
</evidence>
<evidence type="ECO:0000256" key="2">
    <source>
        <dbReference type="ARBA" id="ARBA00023295"/>
    </source>
</evidence>